<keyword evidence="1 4" id="KW-0489">Methyltransferase</keyword>
<proteinExistence type="predicted"/>
<keyword evidence="2" id="KW-0808">Transferase</keyword>
<organism evidence="4 5">
    <name type="scientific">Gloeocapsopsis crepidinum LEGE 06123</name>
    <dbReference type="NCBI Taxonomy" id="588587"/>
    <lineage>
        <taxon>Bacteria</taxon>
        <taxon>Bacillati</taxon>
        <taxon>Cyanobacteriota</taxon>
        <taxon>Cyanophyceae</taxon>
        <taxon>Oscillatoriophycideae</taxon>
        <taxon>Chroococcales</taxon>
        <taxon>Chroococcaceae</taxon>
        <taxon>Gloeocapsopsis</taxon>
    </lineage>
</organism>
<dbReference type="EMBL" id="JADEWN010000129">
    <property type="protein sequence ID" value="MBE9193704.1"/>
    <property type="molecule type" value="Genomic_DNA"/>
</dbReference>
<dbReference type="PANTHER" id="PTHR10509:SF14">
    <property type="entry name" value="CAFFEOYL-COA O-METHYLTRANSFERASE 3-RELATED"/>
    <property type="match status" value="1"/>
</dbReference>
<evidence type="ECO:0000256" key="2">
    <source>
        <dbReference type="ARBA" id="ARBA00022679"/>
    </source>
</evidence>
<accession>A0ABR9UZJ0</accession>
<evidence type="ECO:0000256" key="1">
    <source>
        <dbReference type="ARBA" id="ARBA00022603"/>
    </source>
</evidence>
<dbReference type="InterPro" id="IPR002935">
    <property type="entry name" value="SAM_O-MeTrfase"/>
</dbReference>
<comment type="caution">
    <text evidence="4">The sequence shown here is derived from an EMBL/GenBank/DDBJ whole genome shotgun (WGS) entry which is preliminary data.</text>
</comment>
<dbReference type="Proteomes" id="UP000651156">
    <property type="component" value="Unassembled WGS sequence"/>
</dbReference>
<dbReference type="CDD" id="cd02440">
    <property type="entry name" value="AdoMet_MTases"/>
    <property type="match status" value="1"/>
</dbReference>
<sequence>MSNKTLVTDAAGELQPDLYDYLLSVSLRETEILSQLRQETAQHPEGDMQISPDQGQFMALLVQLIGAKKTLEIGTFTGYSTLWLALALPEDGIVVTCDTSEEDTAIARRYWQAAGVTHKIDLHIAPAIKTLEQLLLDGQAETFDFVFIDADKVEYRDYYEKSLQLIRPGGLIAIDNVLWCGRVIDPNFDDDVYTIAIRELNQFLHCDQRVALSLVAIADGLTLALKRPLNQA</sequence>
<name>A0ABR9UZJ0_9CHRO</name>
<reference evidence="4 5" key="1">
    <citation type="submission" date="2020-10" db="EMBL/GenBank/DDBJ databases">
        <authorList>
            <person name="Castelo-Branco R."/>
            <person name="Eusebio N."/>
            <person name="Adriana R."/>
            <person name="Vieira A."/>
            <person name="Brugerolle De Fraissinette N."/>
            <person name="Rezende De Castro R."/>
            <person name="Schneider M.P."/>
            <person name="Vasconcelos V."/>
            <person name="Leao P.N."/>
        </authorList>
    </citation>
    <scope>NUCLEOTIDE SEQUENCE [LARGE SCALE GENOMIC DNA]</scope>
    <source>
        <strain evidence="4 5">LEGE 06123</strain>
    </source>
</reference>
<keyword evidence="5" id="KW-1185">Reference proteome</keyword>
<protein>
    <submittedName>
        <fullName evidence="4">Class I SAM-dependent methyltransferase</fullName>
    </submittedName>
</protein>
<gene>
    <name evidence="4" type="ORF">IQ230_26035</name>
</gene>
<dbReference type="Gene3D" id="3.40.50.150">
    <property type="entry name" value="Vaccinia Virus protein VP39"/>
    <property type="match status" value="1"/>
</dbReference>
<dbReference type="SUPFAM" id="SSF53335">
    <property type="entry name" value="S-adenosyl-L-methionine-dependent methyltransferases"/>
    <property type="match status" value="1"/>
</dbReference>
<evidence type="ECO:0000313" key="5">
    <source>
        <dbReference type="Proteomes" id="UP000651156"/>
    </source>
</evidence>
<dbReference type="PANTHER" id="PTHR10509">
    <property type="entry name" value="O-METHYLTRANSFERASE-RELATED"/>
    <property type="match status" value="1"/>
</dbReference>
<dbReference type="GO" id="GO:0008168">
    <property type="term" value="F:methyltransferase activity"/>
    <property type="evidence" value="ECO:0007669"/>
    <property type="project" value="UniProtKB-KW"/>
</dbReference>
<dbReference type="GO" id="GO:0032259">
    <property type="term" value="P:methylation"/>
    <property type="evidence" value="ECO:0007669"/>
    <property type="project" value="UniProtKB-KW"/>
</dbReference>
<evidence type="ECO:0000256" key="3">
    <source>
        <dbReference type="ARBA" id="ARBA00022691"/>
    </source>
</evidence>
<dbReference type="Pfam" id="PF01596">
    <property type="entry name" value="Methyltransf_3"/>
    <property type="match status" value="1"/>
</dbReference>
<dbReference type="PROSITE" id="PS51682">
    <property type="entry name" value="SAM_OMT_I"/>
    <property type="match status" value="1"/>
</dbReference>
<dbReference type="InterPro" id="IPR029063">
    <property type="entry name" value="SAM-dependent_MTases_sf"/>
</dbReference>
<dbReference type="InterPro" id="IPR050362">
    <property type="entry name" value="Cation-dep_OMT"/>
</dbReference>
<keyword evidence="3" id="KW-0949">S-adenosyl-L-methionine</keyword>
<dbReference type="RefSeq" id="WP_193935070.1">
    <property type="nucleotide sequence ID" value="NZ_CAWPMZ010000039.1"/>
</dbReference>
<evidence type="ECO:0000313" key="4">
    <source>
        <dbReference type="EMBL" id="MBE9193704.1"/>
    </source>
</evidence>